<dbReference type="InterPro" id="IPR000490">
    <property type="entry name" value="Glyco_hydro_17"/>
</dbReference>
<evidence type="ECO:0000256" key="4">
    <source>
        <dbReference type="RuleBase" id="RU004335"/>
    </source>
</evidence>
<feature type="chain" id="PRO_5043041388" evidence="5">
    <location>
        <begin position="25"/>
        <end position="511"/>
    </location>
</feature>
<protein>
    <submittedName>
        <fullName evidence="6">Glycoside hydrolase family 17</fullName>
    </submittedName>
</protein>
<dbReference type="Pfam" id="PF00332">
    <property type="entry name" value="Glyco_hydro_17"/>
    <property type="match status" value="1"/>
</dbReference>
<evidence type="ECO:0000256" key="2">
    <source>
        <dbReference type="ARBA" id="ARBA00022801"/>
    </source>
</evidence>
<keyword evidence="7" id="KW-1185">Reference proteome</keyword>
<dbReference type="Gene3D" id="3.20.20.80">
    <property type="entry name" value="Glycosidases"/>
    <property type="match status" value="1"/>
</dbReference>
<name>A0AAN8ZCS3_9MAGN</name>
<dbReference type="SUPFAM" id="SSF51445">
    <property type="entry name" value="(Trans)glycosidases"/>
    <property type="match status" value="1"/>
</dbReference>
<keyword evidence="3" id="KW-0326">Glycosidase</keyword>
<dbReference type="GO" id="GO:0005975">
    <property type="term" value="P:carbohydrate metabolic process"/>
    <property type="evidence" value="ECO:0007669"/>
    <property type="project" value="InterPro"/>
</dbReference>
<evidence type="ECO:0000256" key="3">
    <source>
        <dbReference type="ARBA" id="ARBA00023295"/>
    </source>
</evidence>
<evidence type="ECO:0000313" key="6">
    <source>
        <dbReference type="EMBL" id="KAK6933062.1"/>
    </source>
</evidence>
<keyword evidence="2 6" id="KW-0378">Hydrolase</keyword>
<dbReference type="Proteomes" id="UP001370490">
    <property type="component" value="Unassembled WGS sequence"/>
</dbReference>
<organism evidence="6 7">
    <name type="scientific">Dillenia turbinata</name>
    <dbReference type="NCBI Taxonomy" id="194707"/>
    <lineage>
        <taxon>Eukaryota</taxon>
        <taxon>Viridiplantae</taxon>
        <taxon>Streptophyta</taxon>
        <taxon>Embryophyta</taxon>
        <taxon>Tracheophyta</taxon>
        <taxon>Spermatophyta</taxon>
        <taxon>Magnoliopsida</taxon>
        <taxon>eudicotyledons</taxon>
        <taxon>Gunneridae</taxon>
        <taxon>Pentapetalae</taxon>
        <taxon>Dilleniales</taxon>
        <taxon>Dilleniaceae</taxon>
        <taxon>Dillenia</taxon>
    </lineage>
</organism>
<reference evidence="6 7" key="1">
    <citation type="submission" date="2023-12" db="EMBL/GenBank/DDBJ databases">
        <title>A high-quality genome assembly for Dillenia turbinata (Dilleniales).</title>
        <authorList>
            <person name="Chanderbali A."/>
        </authorList>
    </citation>
    <scope>NUCLEOTIDE SEQUENCE [LARGE SCALE GENOMIC DNA]</scope>
    <source>
        <strain evidence="6">LSX21</strain>
        <tissue evidence="6">Leaf</tissue>
    </source>
</reference>
<evidence type="ECO:0000313" key="7">
    <source>
        <dbReference type="Proteomes" id="UP001370490"/>
    </source>
</evidence>
<dbReference type="InterPro" id="IPR017853">
    <property type="entry name" value="GH"/>
</dbReference>
<comment type="similarity">
    <text evidence="1 4">Belongs to the glycosyl hydrolase 17 family.</text>
</comment>
<evidence type="ECO:0000256" key="1">
    <source>
        <dbReference type="ARBA" id="ARBA00008773"/>
    </source>
</evidence>
<dbReference type="InterPro" id="IPR044965">
    <property type="entry name" value="Glyco_hydro_17_plant"/>
</dbReference>
<accession>A0AAN8ZCS3</accession>
<gene>
    <name evidence="6" type="ORF">RJ641_035956</name>
</gene>
<keyword evidence="5" id="KW-0732">Signal</keyword>
<dbReference type="GO" id="GO:0004553">
    <property type="term" value="F:hydrolase activity, hydrolyzing O-glycosyl compounds"/>
    <property type="evidence" value="ECO:0007669"/>
    <property type="project" value="InterPro"/>
</dbReference>
<proteinExistence type="inferred from homology"/>
<comment type="caution">
    <text evidence="6">The sequence shown here is derived from an EMBL/GenBank/DDBJ whole genome shotgun (WGS) entry which is preliminary data.</text>
</comment>
<dbReference type="EMBL" id="JBAMMX010000009">
    <property type="protein sequence ID" value="KAK6933062.1"/>
    <property type="molecule type" value="Genomic_DNA"/>
</dbReference>
<evidence type="ECO:0000256" key="5">
    <source>
        <dbReference type="SAM" id="SignalP"/>
    </source>
</evidence>
<sequence length="511" mass="57242">MSLSSLSILPLSLLFLSIIHGSLSLPTLGVTYTPTSTHTPEQIATTLRNLKLHRVRLPPETDPNTVRAFSYSNISLLLTLPNNLIPAVSSNRSAALQWLYRHVIPFYPRAHISTISVGTNILDSSSDLTEDILPAIRNVHLSLHDLGIHRISVSTTLSFINVMTTAFPPSSAEFQEPVGELLIKPLLQFLKETNSSFLMDLYPYNVYRMNSEIPIGFALFQEDRFNYRDDTVTGVRYRNLFDMMVDSVVTAMAVAGHENIPIAVVETGWPSGGGESDANEVYAELYLKGLVKHLNGGLGTPLRKEGVAETYIYELFDDANRDTKIGKNWGVLYSNLTKKYKIDFSGSVRIRLNCSASVDKGGFSYDKERNLGFLYLLDAVCFSYDKVWKGKKCNQNYVIRFGVLMNLASGFLLSLSTSVDYCPSFGSLQAKCRFCFLAAVLVDDNLEFKSNVMFRENPAAAQFWYKDLPFTEELDIMLGRAGTTGESESSKWRRTHYDASATSRRLKLREP</sequence>
<dbReference type="PANTHER" id="PTHR32227">
    <property type="entry name" value="GLUCAN ENDO-1,3-BETA-GLUCOSIDASE BG1-RELATED-RELATED"/>
    <property type="match status" value="1"/>
</dbReference>
<dbReference type="AlphaFoldDB" id="A0AAN8ZCS3"/>
<feature type="signal peptide" evidence="5">
    <location>
        <begin position="1"/>
        <end position="24"/>
    </location>
</feature>